<dbReference type="InterPro" id="IPR002347">
    <property type="entry name" value="SDR_fam"/>
</dbReference>
<dbReference type="InterPro" id="IPR015915">
    <property type="entry name" value="Kelch-typ_b-propeller"/>
</dbReference>
<dbReference type="Pfam" id="PF00106">
    <property type="entry name" value="adh_short"/>
    <property type="match status" value="1"/>
</dbReference>
<dbReference type="InterPro" id="IPR020904">
    <property type="entry name" value="Sc_DH/Rdtase_CS"/>
</dbReference>
<dbReference type="PANTHER" id="PTHR44196:SF1">
    <property type="entry name" value="DEHYDROGENASE_REDUCTASE SDR FAMILY MEMBER 7B"/>
    <property type="match status" value="1"/>
</dbReference>
<evidence type="ECO:0000313" key="7">
    <source>
        <dbReference type="Proteomes" id="UP001212841"/>
    </source>
</evidence>
<dbReference type="Proteomes" id="UP001212841">
    <property type="component" value="Unassembled WGS sequence"/>
</dbReference>
<comment type="similarity">
    <text evidence="1">Belongs to the short-chain dehydrogenases/reductases (SDR) family.</text>
</comment>
<evidence type="ECO:0000256" key="2">
    <source>
        <dbReference type="ARBA" id="ARBA00022857"/>
    </source>
</evidence>
<evidence type="ECO:0000256" key="5">
    <source>
        <dbReference type="SAM" id="Phobius"/>
    </source>
</evidence>
<dbReference type="AlphaFoldDB" id="A0AAD5X7W5"/>
<keyword evidence="2" id="KW-0521">NADP</keyword>
<dbReference type="PRINTS" id="PR00081">
    <property type="entry name" value="GDHRDH"/>
</dbReference>
<dbReference type="PRINTS" id="PR00080">
    <property type="entry name" value="SDRFAMILY"/>
</dbReference>
<reference evidence="6" key="1">
    <citation type="submission" date="2020-05" db="EMBL/GenBank/DDBJ databases">
        <title>Phylogenomic resolution of chytrid fungi.</title>
        <authorList>
            <person name="Stajich J.E."/>
            <person name="Amses K."/>
            <person name="Simmons R."/>
            <person name="Seto K."/>
            <person name="Myers J."/>
            <person name="Bonds A."/>
            <person name="Quandt C.A."/>
            <person name="Barry K."/>
            <person name="Liu P."/>
            <person name="Grigoriev I."/>
            <person name="Longcore J.E."/>
            <person name="James T.Y."/>
        </authorList>
    </citation>
    <scope>NUCLEOTIDE SEQUENCE</scope>
    <source>
        <strain evidence="6">JEL0318</strain>
    </source>
</reference>
<protein>
    <submittedName>
        <fullName evidence="6">Uncharacterized protein</fullName>
    </submittedName>
</protein>
<dbReference type="PANTHER" id="PTHR44196">
    <property type="entry name" value="DEHYDROGENASE/REDUCTASE SDR FAMILY MEMBER 7B"/>
    <property type="match status" value="1"/>
</dbReference>
<dbReference type="InterPro" id="IPR036291">
    <property type="entry name" value="NAD(P)-bd_dom_sf"/>
</dbReference>
<dbReference type="SUPFAM" id="SSF51735">
    <property type="entry name" value="NAD(P)-binding Rossmann-fold domains"/>
    <property type="match status" value="1"/>
</dbReference>
<organism evidence="6 7">
    <name type="scientific">Rhizophlyctis rosea</name>
    <dbReference type="NCBI Taxonomy" id="64517"/>
    <lineage>
        <taxon>Eukaryota</taxon>
        <taxon>Fungi</taxon>
        <taxon>Fungi incertae sedis</taxon>
        <taxon>Chytridiomycota</taxon>
        <taxon>Chytridiomycota incertae sedis</taxon>
        <taxon>Chytridiomycetes</taxon>
        <taxon>Rhizophlyctidales</taxon>
        <taxon>Rhizophlyctidaceae</taxon>
        <taxon>Rhizophlyctis</taxon>
    </lineage>
</organism>
<keyword evidence="5" id="KW-1133">Transmembrane helix</keyword>
<dbReference type="EMBL" id="JADGJD010000086">
    <property type="protein sequence ID" value="KAJ3055293.1"/>
    <property type="molecule type" value="Genomic_DNA"/>
</dbReference>
<dbReference type="PROSITE" id="PS00061">
    <property type="entry name" value="ADH_SHORT"/>
    <property type="match status" value="1"/>
</dbReference>
<evidence type="ECO:0000256" key="1">
    <source>
        <dbReference type="ARBA" id="ARBA00006484"/>
    </source>
</evidence>
<feature type="transmembrane region" description="Helical" evidence="5">
    <location>
        <begin position="645"/>
        <end position="669"/>
    </location>
</feature>
<proteinExistence type="inferred from homology"/>
<evidence type="ECO:0000256" key="4">
    <source>
        <dbReference type="ARBA" id="ARBA00037096"/>
    </source>
</evidence>
<gene>
    <name evidence="6" type="ORF">HK097_010950</name>
</gene>
<dbReference type="GO" id="GO:0016020">
    <property type="term" value="C:membrane"/>
    <property type="evidence" value="ECO:0007669"/>
    <property type="project" value="TreeGrafter"/>
</dbReference>
<keyword evidence="5" id="KW-0812">Transmembrane</keyword>
<evidence type="ECO:0000313" key="6">
    <source>
        <dbReference type="EMBL" id="KAJ3055293.1"/>
    </source>
</evidence>
<comment type="caution">
    <text evidence="6">The sequence shown here is derived from an EMBL/GenBank/DDBJ whole genome shotgun (WGS) entry which is preliminary data.</text>
</comment>
<comment type="function">
    <text evidence="4">Putative oxidoreductase.</text>
</comment>
<name>A0AAD5X7W5_9FUNG</name>
<accession>A0AAD5X7W5</accession>
<dbReference type="Gene3D" id="2.120.10.80">
    <property type="entry name" value="Kelch-type beta propeller"/>
    <property type="match status" value="1"/>
</dbReference>
<dbReference type="GO" id="GO:0016491">
    <property type="term" value="F:oxidoreductase activity"/>
    <property type="evidence" value="ECO:0007669"/>
    <property type="project" value="UniProtKB-KW"/>
</dbReference>
<keyword evidence="7" id="KW-1185">Reference proteome</keyword>
<evidence type="ECO:0000256" key="3">
    <source>
        <dbReference type="ARBA" id="ARBA00023002"/>
    </source>
</evidence>
<keyword evidence="3" id="KW-0560">Oxidoreductase</keyword>
<sequence length="690" mass="75458">MPPTTTPKTILITGASSGLGRGLAYAYAAEYAKKTIPSAASGPILNLGLCARRVDELELVKSDIEKVHKHVRVEVAQLDVTKYSTVPTTLDDLSKRLGQPYDVVVVNAGVGNSGRKIGASDAFEHHQSCVETNVLGAMAVINAAVKEFKQSKRGGQIVGISSVASHRGLPTSSAYSASKAALDTYLDALRVECYNDNISVTTIHPGYVDTPINKGVRSKPFLVTVEKAAPQMRTALIFLSFLSLATAQNKQPRVVKSQIPRIAAGAVAVNDRVLYIGGYPTLGIPHIVSNTTVLNEIQHLSTHITVLDMKNLNVTDVSVSPPEGDYNPMGVMGASCRTSSNGQVYCFGGNSYNGPGNETDAHWNWISRLDATAMRWTFSTNLTDVAPRRMAASSMIGDSFYLFGGEDARNRSIFGDLIAFNTTSSTHKIYPPANDAPSNRINACMFRYSDTQFILYGGLGTSLDRNQTIFHNDLYIFDTIAATWRNLTDLSREKSEFYPSGRMLHSCTRVGDRLIAYMSATWDHTNLQLEQWVLYLDSVDAWGWYNPSEWSKERNRFSPEGPAEPPLNGSYRAFPSLVTIDSPQDDFIVFFGGATAMGRNATTGEVDFQRADDGRFYFFLVYWGDWTDAEGALYNMRPPRSRMNFGAIGGGVAGGFAVLGVVFAAWTWWKRRSSRKDSLDGSGGESIARG</sequence>
<keyword evidence="5" id="KW-0472">Membrane</keyword>
<dbReference type="Pfam" id="PF24681">
    <property type="entry name" value="Kelch_KLHDC2_KLHL20_DRC7"/>
    <property type="match status" value="1"/>
</dbReference>
<dbReference type="Gene3D" id="3.40.50.720">
    <property type="entry name" value="NAD(P)-binding Rossmann-like Domain"/>
    <property type="match status" value="1"/>
</dbReference>
<dbReference type="SUPFAM" id="SSF117281">
    <property type="entry name" value="Kelch motif"/>
    <property type="match status" value="1"/>
</dbReference>